<name>A0A0P1KRI8_9SACH</name>
<gene>
    <name evidence="1" type="ORF">LAQU0_S05e03928g</name>
</gene>
<dbReference type="OrthoDB" id="4037327at2759"/>
<organism evidence="1 2">
    <name type="scientific">Lachancea quebecensis</name>
    <dbReference type="NCBI Taxonomy" id="1654605"/>
    <lineage>
        <taxon>Eukaryota</taxon>
        <taxon>Fungi</taxon>
        <taxon>Dikarya</taxon>
        <taxon>Ascomycota</taxon>
        <taxon>Saccharomycotina</taxon>
        <taxon>Saccharomycetes</taxon>
        <taxon>Saccharomycetales</taxon>
        <taxon>Saccharomycetaceae</taxon>
        <taxon>Lachancea</taxon>
    </lineage>
</organism>
<evidence type="ECO:0000313" key="2">
    <source>
        <dbReference type="Proteomes" id="UP000236544"/>
    </source>
</evidence>
<evidence type="ECO:0000313" key="1">
    <source>
        <dbReference type="EMBL" id="CUS22374.1"/>
    </source>
</evidence>
<dbReference type="AlphaFoldDB" id="A0A0P1KRI8"/>
<keyword evidence="2" id="KW-1185">Reference proteome</keyword>
<reference evidence="2" key="1">
    <citation type="submission" date="2015-10" db="EMBL/GenBank/DDBJ databases">
        <authorList>
            <person name="Devillers H."/>
        </authorList>
    </citation>
    <scope>NUCLEOTIDE SEQUENCE [LARGE SCALE GENOMIC DNA]</scope>
</reference>
<dbReference type="EMBL" id="LN890537">
    <property type="protein sequence ID" value="CUS22374.1"/>
    <property type="molecule type" value="Genomic_DNA"/>
</dbReference>
<protein>
    <submittedName>
        <fullName evidence="1">LAQU0S05e03928g1_1</fullName>
    </submittedName>
</protein>
<dbReference type="InterPro" id="IPR001142">
    <property type="entry name" value="DUP/COS"/>
</dbReference>
<accession>A0A0P1KRI8</accession>
<dbReference type="Pfam" id="PF00674">
    <property type="entry name" value="DUP"/>
    <property type="match status" value="1"/>
</dbReference>
<proteinExistence type="predicted"/>
<sequence>MAVCALFIDAMFVAPNRYTSVWPMFSSVSYADCFNLTNGIIEGKTLKTVKSRLEQLCNEVIRENPGMQDERQDLVAQRMNAFLYAEKHWRSPSCIFDGRTCHSLFRQLVVRPANERFLAAQHESTAVDAVPGDLLGKKLLNQTGFLKSVRRRLK</sequence>
<dbReference type="Proteomes" id="UP000236544">
    <property type="component" value="Unassembled WGS sequence"/>
</dbReference>